<keyword evidence="1" id="KW-0732">Signal</keyword>
<dbReference type="EMBL" id="RWIU01000001">
    <property type="protein sequence ID" value="RSK46654.1"/>
    <property type="molecule type" value="Genomic_DNA"/>
</dbReference>
<dbReference type="Proteomes" id="UP000270291">
    <property type="component" value="Unassembled WGS sequence"/>
</dbReference>
<evidence type="ECO:0000256" key="1">
    <source>
        <dbReference type="SAM" id="SignalP"/>
    </source>
</evidence>
<dbReference type="PANTHER" id="PTHR10357:SF205">
    <property type="entry name" value="O-GLYCOSYL HYDROLASE FAMILY 13"/>
    <property type="match status" value="1"/>
</dbReference>
<keyword evidence="4" id="KW-1185">Reference proteome</keyword>
<proteinExistence type="predicted"/>
<dbReference type="InterPro" id="IPR017853">
    <property type="entry name" value="GH"/>
</dbReference>
<dbReference type="AlphaFoldDB" id="A0A428KJU6"/>
<comment type="caution">
    <text evidence="3">The sequence shown here is derived from an EMBL/GenBank/DDBJ whole genome shotgun (WGS) entry which is preliminary data.</text>
</comment>
<evidence type="ECO:0000259" key="2">
    <source>
        <dbReference type="SMART" id="SM00642"/>
    </source>
</evidence>
<dbReference type="SUPFAM" id="SSF51011">
    <property type="entry name" value="Glycosyl hydrolase domain"/>
    <property type="match status" value="1"/>
</dbReference>
<dbReference type="InterPro" id="IPR006047">
    <property type="entry name" value="GH13_cat_dom"/>
</dbReference>
<sequence>MKYLLLPAAALSLGLAAFGLSSFTLQPSASVADSFASSDPNTTDEQPQDHKLVIYQMMTRLFGNKTAVNKPYGTLQENGVGKFNDITGPALQAIKKLGASHVWYTGVIEHATMTDYTKQGIALDDADVVKGRAGSPYAIKDYYDVNPDLAVDVKNRMAEFEALVKRTHDNDLKVIIDFVPNHVARTYKSDANPAGVADLGEKDDKTTAFAPNNNFYYLPGKPFVVPAGYNPLGDLKGPREDGKFQENPAKATGNDVFSEAPKVDDWFETIKLNYGVDYQNGRKKHFEQTPDTWLKMRDILIFWAKKDVDGFRCDMAEMVPVEFWAWVIPELKKVNPKLVFIGEAYDAKTYKMYIEQGKFDYLYDKVGLYDGLRRLMRGEGSTEDITKVWKEESRGIANHMLRFLENHDEQRIASKDFAGNPRAAIPAMTVSATLATGPVMLYFGQDVGEPAHGSEGFSGEDGRTTIFDYWGVPEHQKWMNGGKFDGGKLSPEQRQLHDFYARLLTLTSQSDAIRQGKFYELQDANNLDAQYNQRQLYTYVRYTGKQKLLIVVNFSPDKTYKPTIRIPQNVLQLMGLNPQQFYTYSELLSQAPAVQTLNLTLAPQSAYIFEINPKK</sequence>
<reference evidence="3 4" key="1">
    <citation type="submission" date="2018-12" db="EMBL/GenBank/DDBJ databases">
        <authorList>
            <person name="Feng G."/>
            <person name="Zhu H."/>
        </authorList>
    </citation>
    <scope>NUCLEOTIDE SEQUENCE [LARGE SCALE GENOMIC DNA]</scope>
    <source>
        <strain evidence="3 4">LMG 26000</strain>
    </source>
</reference>
<dbReference type="GO" id="GO:0009313">
    <property type="term" value="P:oligosaccharide catabolic process"/>
    <property type="evidence" value="ECO:0007669"/>
    <property type="project" value="TreeGrafter"/>
</dbReference>
<feature type="signal peptide" evidence="1">
    <location>
        <begin position="1"/>
        <end position="19"/>
    </location>
</feature>
<dbReference type="CDD" id="cd11349">
    <property type="entry name" value="AmyAc_3"/>
    <property type="match status" value="1"/>
</dbReference>
<organism evidence="3 4">
    <name type="scientific">Hymenobacter perfusus</name>
    <dbReference type="NCBI Taxonomy" id="1236770"/>
    <lineage>
        <taxon>Bacteria</taxon>
        <taxon>Pseudomonadati</taxon>
        <taxon>Bacteroidota</taxon>
        <taxon>Cytophagia</taxon>
        <taxon>Cytophagales</taxon>
        <taxon>Hymenobacteraceae</taxon>
        <taxon>Hymenobacter</taxon>
    </lineage>
</organism>
<protein>
    <submittedName>
        <fullName evidence="3">Alpha-amylase</fullName>
    </submittedName>
</protein>
<name>A0A428KJU6_9BACT</name>
<feature type="chain" id="PRO_5019498599" evidence="1">
    <location>
        <begin position="20"/>
        <end position="615"/>
    </location>
</feature>
<feature type="domain" description="Glycosyl hydrolase family 13 catalytic" evidence="2">
    <location>
        <begin position="56"/>
        <end position="485"/>
    </location>
</feature>
<dbReference type="PANTHER" id="PTHR10357">
    <property type="entry name" value="ALPHA-AMYLASE FAMILY MEMBER"/>
    <property type="match status" value="1"/>
</dbReference>
<gene>
    <name evidence="3" type="ORF">EI293_05735</name>
</gene>
<dbReference type="SUPFAM" id="SSF51445">
    <property type="entry name" value="(Trans)glycosidases"/>
    <property type="match status" value="1"/>
</dbReference>
<dbReference type="OrthoDB" id="9805159at2"/>
<accession>A0A428KJU6</accession>
<dbReference type="RefSeq" id="WP_125436154.1">
    <property type="nucleotide sequence ID" value="NZ_RWIU01000001.1"/>
</dbReference>
<evidence type="ECO:0000313" key="4">
    <source>
        <dbReference type="Proteomes" id="UP000270291"/>
    </source>
</evidence>
<evidence type="ECO:0000313" key="3">
    <source>
        <dbReference type="EMBL" id="RSK46654.1"/>
    </source>
</evidence>
<dbReference type="SMART" id="SM00642">
    <property type="entry name" value="Aamy"/>
    <property type="match status" value="1"/>
</dbReference>
<dbReference type="GO" id="GO:0004556">
    <property type="term" value="F:alpha-amylase activity"/>
    <property type="evidence" value="ECO:0007669"/>
    <property type="project" value="TreeGrafter"/>
</dbReference>
<dbReference type="Pfam" id="PF00128">
    <property type="entry name" value="Alpha-amylase"/>
    <property type="match status" value="1"/>
</dbReference>
<dbReference type="Gene3D" id="3.20.20.80">
    <property type="entry name" value="Glycosidases"/>
    <property type="match status" value="2"/>
</dbReference>